<evidence type="ECO:0000256" key="2">
    <source>
        <dbReference type="ARBA" id="ARBA00004401"/>
    </source>
</evidence>
<feature type="transmembrane region" description="Helical" evidence="7">
    <location>
        <begin position="12"/>
        <end position="30"/>
    </location>
</feature>
<evidence type="ECO:0000256" key="6">
    <source>
        <dbReference type="PIRSR" id="PIRSR600223-1"/>
    </source>
</evidence>
<dbReference type="EMBL" id="BLMI01000173">
    <property type="protein sequence ID" value="GFI41366.1"/>
    <property type="molecule type" value="Genomic_DNA"/>
</dbReference>
<gene>
    <name evidence="10" type="primary">sipS</name>
    <name evidence="10" type="ORF">IMSAGC017_01409</name>
    <name evidence="11" type="ORF">SAMN04489758_101228</name>
</gene>
<protein>
    <recommendedName>
        <fullName evidence="3 7">Signal peptidase I</fullName>
        <ecNumber evidence="3 7">3.4.21.89</ecNumber>
    </recommendedName>
</protein>
<comment type="subcellular location">
    <subcellularLocation>
        <location evidence="2">Cell membrane</location>
        <topology evidence="2">Single-pass type II membrane protein</topology>
    </subcellularLocation>
    <subcellularLocation>
        <location evidence="8">Membrane</location>
        <topology evidence="8">Single-pass type II membrane protein</topology>
    </subcellularLocation>
</comment>
<evidence type="ECO:0000313" key="13">
    <source>
        <dbReference type="Proteomes" id="UP000490821"/>
    </source>
</evidence>
<dbReference type="Proteomes" id="UP000198558">
    <property type="component" value="Unassembled WGS sequence"/>
</dbReference>
<dbReference type="GO" id="GO:0005886">
    <property type="term" value="C:plasma membrane"/>
    <property type="evidence" value="ECO:0007669"/>
    <property type="project" value="UniProtKB-SubCell"/>
</dbReference>
<dbReference type="EMBL" id="FOIN01000001">
    <property type="protein sequence ID" value="SET09266.1"/>
    <property type="molecule type" value="Genomic_DNA"/>
</dbReference>
<name>A0A1I0BQG6_9FIRM</name>
<evidence type="ECO:0000256" key="4">
    <source>
        <dbReference type="ARBA" id="ARBA00022670"/>
    </source>
</evidence>
<dbReference type="InterPro" id="IPR000223">
    <property type="entry name" value="Pept_S26A_signal_pept_1"/>
</dbReference>
<dbReference type="InterPro" id="IPR019758">
    <property type="entry name" value="Pept_S26A_signal_pept_1_CS"/>
</dbReference>
<dbReference type="GO" id="GO:0006465">
    <property type="term" value="P:signal peptide processing"/>
    <property type="evidence" value="ECO:0007669"/>
    <property type="project" value="InterPro"/>
</dbReference>
<proteinExistence type="inferred from homology"/>
<feature type="domain" description="Peptidase S26" evidence="9">
    <location>
        <begin position="9"/>
        <end position="171"/>
    </location>
</feature>
<evidence type="ECO:0000313" key="12">
    <source>
        <dbReference type="Proteomes" id="UP000198558"/>
    </source>
</evidence>
<keyword evidence="7" id="KW-0812">Transmembrane</keyword>
<dbReference type="Pfam" id="PF10502">
    <property type="entry name" value="Peptidase_S26"/>
    <property type="match status" value="1"/>
</dbReference>
<keyword evidence="7" id="KW-0472">Membrane</keyword>
<dbReference type="PROSITE" id="PS00761">
    <property type="entry name" value="SPASE_I_3"/>
    <property type="match status" value="1"/>
</dbReference>
<dbReference type="NCBIfam" id="TIGR02227">
    <property type="entry name" value="sigpep_I_bact"/>
    <property type="match status" value="1"/>
</dbReference>
<dbReference type="Gene3D" id="2.10.109.10">
    <property type="entry name" value="Umud Fragment, subunit A"/>
    <property type="match status" value="1"/>
</dbReference>
<reference evidence="11" key="1">
    <citation type="submission" date="2016-10" db="EMBL/GenBank/DDBJ databases">
        <authorList>
            <person name="de Groot N.N."/>
        </authorList>
    </citation>
    <scope>NUCLEOTIDE SEQUENCE [LARGE SCALE GENOMIC DNA]</scope>
    <source>
        <strain evidence="11">DSM 1551</strain>
    </source>
</reference>
<evidence type="ECO:0000259" key="9">
    <source>
        <dbReference type="Pfam" id="PF10502"/>
    </source>
</evidence>
<evidence type="ECO:0000256" key="7">
    <source>
        <dbReference type="RuleBase" id="RU003993"/>
    </source>
</evidence>
<dbReference type="PROSITE" id="PS00501">
    <property type="entry name" value="SPASE_I_1"/>
    <property type="match status" value="1"/>
</dbReference>
<keyword evidence="4 7" id="KW-0645">Protease</keyword>
<evidence type="ECO:0000256" key="8">
    <source>
        <dbReference type="RuleBase" id="RU362042"/>
    </source>
</evidence>
<dbReference type="PANTHER" id="PTHR43390:SF8">
    <property type="entry name" value="SIGNAL PEPTIDASE I"/>
    <property type="match status" value="1"/>
</dbReference>
<evidence type="ECO:0000256" key="1">
    <source>
        <dbReference type="ARBA" id="ARBA00000677"/>
    </source>
</evidence>
<dbReference type="GO" id="GO:0004252">
    <property type="term" value="F:serine-type endopeptidase activity"/>
    <property type="evidence" value="ECO:0007669"/>
    <property type="project" value="InterPro"/>
</dbReference>
<dbReference type="PROSITE" id="PS00760">
    <property type="entry name" value="SPASE_I_2"/>
    <property type="match status" value="1"/>
</dbReference>
<comment type="similarity">
    <text evidence="8">Belongs to the peptidase S26 family.</text>
</comment>
<feature type="active site" evidence="6">
    <location>
        <position position="38"/>
    </location>
</feature>
<evidence type="ECO:0000313" key="11">
    <source>
        <dbReference type="EMBL" id="SET09266.1"/>
    </source>
</evidence>
<dbReference type="InterPro" id="IPR036286">
    <property type="entry name" value="LexA/Signal_pep-like_sf"/>
</dbReference>
<dbReference type="Proteomes" id="UP000490821">
    <property type="component" value="Unassembled WGS sequence"/>
</dbReference>
<dbReference type="RefSeq" id="WP_092351628.1">
    <property type="nucleotide sequence ID" value="NZ_BLMI01000173.1"/>
</dbReference>
<dbReference type="SUPFAM" id="SSF51306">
    <property type="entry name" value="LexA/Signal peptidase"/>
    <property type="match status" value="1"/>
</dbReference>
<dbReference type="InterPro" id="IPR019756">
    <property type="entry name" value="Pept_S26A_signal_pept_1_Ser-AS"/>
</dbReference>
<organism evidence="11 12">
    <name type="scientific">Thomasclavelia cocleata</name>
    <dbReference type="NCBI Taxonomy" id="69824"/>
    <lineage>
        <taxon>Bacteria</taxon>
        <taxon>Bacillati</taxon>
        <taxon>Bacillota</taxon>
        <taxon>Erysipelotrichia</taxon>
        <taxon>Erysipelotrichales</taxon>
        <taxon>Coprobacillaceae</taxon>
        <taxon>Thomasclavelia</taxon>
    </lineage>
</organism>
<keyword evidence="12" id="KW-1185">Reference proteome</keyword>
<comment type="catalytic activity">
    <reaction evidence="1 7">
        <text>Cleavage of hydrophobic, N-terminal signal or leader sequences from secreted and periplasmic proteins.</text>
        <dbReference type="EC" id="3.4.21.89"/>
    </reaction>
</comment>
<reference evidence="10 13" key="3">
    <citation type="journal article" date="2020" name="Microbiome">
        <title>Single-cell genomics of uncultured bacteria reveals dietary fiber responders in the mouse gut microbiota.</title>
        <authorList>
            <person name="Chijiiwa R."/>
            <person name="Hosokawa M."/>
            <person name="Kogawa M."/>
            <person name="Nishikawa Y."/>
            <person name="Ide K."/>
            <person name="Sakanashi C."/>
            <person name="Takahashi K."/>
            <person name="Takeyama H."/>
        </authorList>
    </citation>
    <scope>NUCLEOTIDE SEQUENCE [LARGE SCALE GENOMIC DNA]</scope>
    <source>
        <strain evidence="10">IMSAGC_017</strain>
    </source>
</reference>
<reference evidence="12" key="2">
    <citation type="submission" date="2016-10" db="EMBL/GenBank/DDBJ databases">
        <authorList>
            <person name="Varghese N."/>
            <person name="Submissions S."/>
        </authorList>
    </citation>
    <scope>NUCLEOTIDE SEQUENCE [LARGE SCALE GENOMIC DNA]</scope>
    <source>
        <strain evidence="12">DSM 1551</strain>
    </source>
</reference>
<accession>A0A1I0BQG6</accession>
<dbReference type="InterPro" id="IPR019533">
    <property type="entry name" value="Peptidase_S26"/>
</dbReference>
<evidence type="ECO:0000313" key="10">
    <source>
        <dbReference type="EMBL" id="GFI41366.1"/>
    </source>
</evidence>
<dbReference type="InterPro" id="IPR019757">
    <property type="entry name" value="Pept_S26A_signal_pept_1_Lys-AS"/>
</dbReference>
<dbReference type="GeneID" id="78287270"/>
<dbReference type="GO" id="GO:0009003">
    <property type="term" value="F:signal peptidase activity"/>
    <property type="evidence" value="ECO:0007669"/>
    <property type="project" value="UniProtKB-EC"/>
</dbReference>
<dbReference type="EC" id="3.4.21.89" evidence="3 7"/>
<sequence>MAKNKGLIKFSLEMIVVVVIAAIVFTKIVIPIRIDGESMYPTLHDKDTAIINALYLSKSDIKRFDIIVLRCDKLDKDIVKRVIGLPGDTIIFKDDRLYINGTYYSEDYLDKKYIEEAKVKYSVELFTNDFEIALKDDEIFVLGDNRLRSADSRTLGTFKYSDIIGKKGIIIYPFSNMEFIS</sequence>
<dbReference type="CDD" id="cd06530">
    <property type="entry name" value="S26_SPase_I"/>
    <property type="match status" value="1"/>
</dbReference>
<keyword evidence="7" id="KW-1133">Transmembrane helix</keyword>
<evidence type="ECO:0000256" key="5">
    <source>
        <dbReference type="ARBA" id="ARBA00022801"/>
    </source>
</evidence>
<dbReference type="PANTHER" id="PTHR43390">
    <property type="entry name" value="SIGNAL PEPTIDASE I"/>
    <property type="match status" value="1"/>
</dbReference>
<keyword evidence="5 7" id="KW-0378">Hydrolase</keyword>
<dbReference type="PRINTS" id="PR00727">
    <property type="entry name" value="LEADERPTASE"/>
</dbReference>
<dbReference type="OrthoDB" id="9802919at2"/>
<feature type="active site" evidence="6">
    <location>
        <position position="80"/>
    </location>
</feature>
<dbReference type="AlphaFoldDB" id="A0A1I0BQG6"/>
<evidence type="ECO:0000256" key="3">
    <source>
        <dbReference type="ARBA" id="ARBA00013208"/>
    </source>
</evidence>